<protein>
    <submittedName>
        <fullName evidence="1">Uncharacterized protein</fullName>
    </submittedName>
</protein>
<evidence type="ECO:0000313" key="2">
    <source>
        <dbReference type="Proteomes" id="UP000430232"/>
    </source>
</evidence>
<gene>
    <name evidence="1" type="ORF">F7R21_08005</name>
</gene>
<accession>A0A6H9SUP1</accession>
<keyword evidence="2" id="KW-1185">Reference proteome</keyword>
<reference evidence="1 2" key="1">
    <citation type="submission" date="2019-09" db="EMBL/GenBank/DDBJ databases">
        <title>Draft genome sequences of 48 bacterial type strains from the CCUG.</title>
        <authorList>
            <person name="Tunovic T."/>
            <person name="Pineiro-Iglesias B."/>
            <person name="Unosson C."/>
            <person name="Inganas E."/>
            <person name="Ohlen M."/>
            <person name="Cardew S."/>
            <person name="Jensie-Markopoulos S."/>
            <person name="Salva-Serra F."/>
            <person name="Jaen-Luchoro D."/>
            <person name="Karlsson R."/>
            <person name="Svensson-Stadler L."/>
            <person name="Chun J."/>
            <person name="Moore E."/>
        </authorList>
    </citation>
    <scope>NUCLEOTIDE SEQUENCE [LARGE SCALE GENOMIC DNA]</scope>
    <source>
        <strain evidence="1 2">CCUG 54555</strain>
    </source>
</reference>
<organism evidence="1 2">
    <name type="scientific">Burkholderia latens</name>
    <dbReference type="NCBI Taxonomy" id="488446"/>
    <lineage>
        <taxon>Bacteria</taxon>
        <taxon>Pseudomonadati</taxon>
        <taxon>Pseudomonadota</taxon>
        <taxon>Betaproteobacteria</taxon>
        <taxon>Burkholderiales</taxon>
        <taxon>Burkholderiaceae</taxon>
        <taxon>Burkholderia</taxon>
        <taxon>Burkholderia cepacia complex</taxon>
    </lineage>
</organism>
<dbReference type="Proteomes" id="UP000430232">
    <property type="component" value="Unassembled WGS sequence"/>
</dbReference>
<dbReference type="EMBL" id="VZOJ01000014">
    <property type="protein sequence ID" value="KAB0643272.1"/>
    <property type="molecule type" value="Genomic_DNA"/>
</dbReference>
<dbReference type="GeneID" id="99788600"/>
<name>A0A6H9SUP1_9BURK</name>
<proteinExistence type="predicted"/>
<dbReference type="RefSeq" id="WP_151063762.1">
    <property type="nucleotide sequence ID" value="NZ_CABVPL010000006.1"/>
</dbReference>
<dbReference type="OrthoDB" id="6400380at2"/>
<sequence>MNALILDEHRKMAFSIVSRRGTNDIWRLYDGAATVHVAIADANFLARVDSDRIRFNPHAVLVSNVHVRQSQTIDGVKTEYEIMEVLAHRASMRQIRLPGL</sequence>
<evidence type="ECO:0000313" key="1">
    <source>
        <dbReference type="EMBL" id="KAB0643272.1"/>
    </source>
</evidence>
<dbReference type="AlphaFoldDB" id="A0A6H9SUP1"/>
<comment type="caution">
    <text evidence="1">The sequence shown here is derived from an EMBL/GenBank/DDBJ whole genome shotgun (WGS) entry which is preliminary data.</text>
</comment>